<sequence length="310" mass="32332">MVDVTGPGTPYINPAMLTAAPTGISWSTIPDRTATPEQKLAEQLNLCSRATAMVDECCNTTLRCTANAETLYGPDYRVTTRTGGVTRVMLARPPVTQVLGGRVSSAASFPPQWTDIPADQWQVEQPLIGVYGTSSPSDTGDGGQVVLLAPGYVDWSRGRNGYMLLINYLNGWPHAGLTAPAPRAGDMTLAVDDCTGWAPAGPGLPGATGIIFDGGQQEAITVTAATASTGPGTLTLAAPIAYAHQPGTVVSTLPEAVQWATILMASGMALTRGATATTIQSVGGKQQASRSPEDLMAEARLIIHPFRRVL</sequence>
<evidence type="ECO:0000313" key="2">
    <source>
        <dbReference type="Proteomes" id="UP001501442"/>
    </source>
</evidence>
<dbReference type="Proteomes" id="UP001501442">
    <property type="component" value="Unassembled WGS sequence"/>
</dbReference>
<comment type="caution">
    <text evidence="1">The sequence shown here is derived from an EMBL/GenBank/DDBJ whole genome shotgun (WGS) entry which is preliminary data.</text>
</comment>
<gene>
    <name evidence="1" type="ORF">GCM10023196_036940</name>
</gene>
<proteinExistence type="predicted"/>
<dbReference type="EMBL" id="BAABHK010000004">
    <property type="protein sequence ID" value="GAA4626881.1"/>
    <property type="molecule type" value="Genomic_DNA"/>
</dbReference>
<accession>A0ABP8UB11</accession>
<evidence type="ECO:0000313" key="1">
    <source>
        <dbReference type="EMBL" id="GAA4626881.1"/>
    </source>
</evidence>
<reference evidence="2" key="1">
    <citation type="journal article" date="2019" name="Int. J. Syst. Evol. Microbiol.">
        <title>The Global Catalogue of Microorganisms (GCM) 10K type strain sequencing project: providing services to taxonomists for standard genome sequencing and annotation.</title>
        <authorList>
            <consortium name="The Broad Institute Genomics Platform"/>
            <consortium name="The Broad Institute Genome Sequencing Center for Infectious Disease"/>
            <person name="Wu L."/>
            <person name="Ma J."/>
        </authorList>
    </citation>
    <scope>NUCLEOTIDE SEQUENCE [LARGE SCALE GENOMIC DNA]</scope>
    <source>
        <strain evidence="2">JCM 17939</strain>
    </source>
</reference>
<name>A0ABP8UB11_9ACTN</name>
<protein>
    <submittedName>
        <fullName evidence="1">Uncharacterized protein</fullName>
    </submittedName>
</protein>
<keyword evidence="2" id="KW-1185">Reference proteome</keyword>
<organism evidence="1 2">
    <name type="scientific">Actinoallomurus vinaceus</name>
    <dbReference type="NCBI Taxonomy" id="1080074"/>
    <lineage>
        <taxon>Bacteria</taxon>
        <taxon>Bacillati</taxon>
        <taxon>Actinomycetota</taxon>
        <taxon>Actinomycetes</taxon>
        <taxon>Streptosporangiales</taxon>
        <taxon>Thermomonosporaceae</taxon>
        <taxon>Actinoallomurus</taxon>
    </lineage>
</organism>
<dbReference type="RefSeq" id="WP_345432084.1">
    <property type="nucleotide sequence ID" value="NZ_BAABHK010000004.1"/>
</dbReference>